<sequence>MELKDYLQIIGKRVWMLILTVLIFTLATYFFTLKQPTTYDASSYINGVIKESAKPNADFYQFDNYYSISASTLFTDTIMAWLGDPSNVTEIYETAQQEKPDIKLSKFTKLIKAQKRPAGSVQIVFNNKDREVAESLTDSTIKFVKNKADSLVKQGMFSGLYLDTSNSIVVEHKPPVLTSTLIAFVASLILGLALVFLSDYFSKTK</sequence>
<comment type="caution">
    <text evidence="2">The sequence shown here is derived from an EMBL/GenBank/DDBJ whole genome shotgun (WGS) entry which is preliminary data.</text>
</comment>
<feature type="transmembrane region" description="Helical" evidence="1">
    <location>
        <begin position="14"/>
        <end position="32"/>
    </location>
</feature>
<keyword evidence="1" id="KW-0472">Membrane</keyword>
<proteinExistence type="predicted"/>
<evidence type="ECO:0000313" key="2">
    <source>
        <dbReference type="EMBL" id="OGD65771.1"/>
    </source>
</evidence>
<evidence type="ECO:0000256" key="1">
    <source>
        <dbReference type="SAM" id="Phobius"/>
    </source>
</evidence>
<reference evidence="2 3" key="1">
    <citation type="journal article" date="2016" name="Nat. Commun.">
        <title>Thousands of microbial genomes shed light on interconnected biogeochemical processes in an aquifer system.</title>
        <authorList>
            <person name="Anantharaman K."/>
            <person name="Brown C.T."/>
            <person name="Hug L.A."/>
            <person name="Sharon I."/>
            <person name="Castelle C.J."/>
            <person name="Probst A.J."/>
            <person name="Thomas B.C."/>
            <person name="Singh A."/>
            <person name="Wilkins M.J."/>
            <person name="Karaoz U."/>
            <person name="Brodie E.L."/>
            <person name="Williams K.H."/>
            <person name="Hubbard S.S."/>
            <person name="Banfield J.F."/>
        </authorList>
    </citation>
    <scope>NUCLEOTIDE SEQUENCE [LARGE SCALE GENOMIC DNA]</scope>
</reference>
<dbReference type="Proteomes" id="UP000176451">
    <property type="component" value="Unassembled WGS sequence"/>
</dbReference>
<evidence type="ECO:0000313" key="3">
    <source>
        <dbReference type="Proteomes" id="UP000176451"/>
    </source>
</evidence>
<feature type="transmembrane region" description="Helical" evidence="1">
    <location>
        <begin position="176"/>
        <end position="197"/>
    </location>
</feature>
<dbReference type="AlphaFoldDB" id="A0A1F5EEH1"/>
<keyword evidence="1" id="KW-0812">Transmembrane</keyword>
<protein>
    <recommendedName>
        <fullName evidence="4">Polysaccharide chain length determinant N-terminal domain-containing protein</fullName>
    </recommendedName>
</protein>
<organism evidence="2 3">
    <name type="scientific">Candidatus Berkelbacteria bacterium RIFCSPHIGHO2_12_FULL_36_9</name>
    <dbReference type="NCBI Taxonomy" id="1797469"/>
    <lineage>
        <taxon>Bacteria</taxon>
        <taxon>Candidatus Berkelbacteria</taxon>
    </lineage>
</organism>
<evidence type="ECO:0008006" key="4">
    <source>
        <dbReference type="Google" id="ProtNLM"/>
    </source>
</evidence>
<gene>
    <name evidence="2" type="ORF">A3F08_01670</name>
</gene>
<dbReference type="EMBL" id="MEZV01000052">
    <property type="protein sequence ID" value="OGD65771.1"/>
    <property type="molecule type" value="Genomic_DNA"/>
</dbReference>
<dbReference type="STRING" id="1797469.A3F08_01670"/>
<name>A0A1F5EEH1_9BACT</name>
<keyword evidence="1" id="KW-1133">Transmembrane helix</keyword>
<accession>A0A1F5EEH1</accession>